<keyword evidence="3 8" id="KW-0547">Nucleotide-binding</keyword>
<comment type="subcellular location">
    <subcellularLocation>
        <location evidence="8">Cytoplasm</location>
    </subcellularLocation>
</comment>
<evidence type="ECO:0000313" key="10">
    <source>
        <dbReference type="EMBL" id="BBU47987.1"/>
    </source>
</evidence>
<evidence type="ECO:0000256" key="5">
    <source>
        <dbReference type="ARBA" id="ARBA00022917"/>
    </source>
</evidence>
<comment type="subunit">
    <text evidence="8">Homodimer.</text>
</comment>
<dbReference type="GO" id="GO:0004827">
    <property type="term" value="F:proline-tRNA ligase activity"/>
    <property type="evidence" value="ECO:0007669"/>
    <property type="project" value="UniProtKB-UniRule"/>
</dbReference>
<comment type="catalytic activity">
    <reaction evidence="7 8">
        <text>tRNA(Pro) + L-proline + ATP = L-prolyl-tRNA(Pro) + AMP + diphosphate</text>
        <dbReference type="Rhea" id="RHEA:14305"/>
        <dbReference type="Rhea" id="RHEA-COMP:9700"/>
        <dbReference type="Rhea" id="RHEA-COMP:9702"/>
        <dbReference type="ChEBI" id="CHEBI:30616"/>
        <dbReference type="ChEBI" id="CHEBI:33019"/>
        <dbReference type="ChEBI" id="CHEBI:60039"/>
        <dbReference type="ChEBI" id="CHEBI:78442"/>
        <dbReference type="ChEBI" id="CHEBI:78532"/>
        <dbReference type="ChEBI" id="CHEBI:456215"/>
        <dbReference type="EC" id="6.1.1.15"/>
    </reaction>
</comment>
<accession>A0A809S1I1</accession>
<protein>
    <recommendedName>
        <fullName evidence="8">Proline--tRNA ligase</fullName>
        <ecNumber evidence="8">6.1.1.15</ecNumber>
    </recommendedName>
    <alternativeName>
        <fullName evidence="8">Prolyl-tRNA synthetase</fullName>
        <shortName evidence="8">ProRS</shortName>
    </alternativeName>
</protein>
<evidence type="ECO:0000256" key="3">
    <source>
        <dbReference type="ARBA" id="ARBA00022741"/>
    </source>
</evidence>
<dbReference type="Gene3D" id="3.30.930.10">
    <property type="entry name" value="Bira Bifunctional Protein, Domain 2"/>
    <property type="match status" value="1"/>
</dbReference>
<keyword evidence="4 8" id="KW-0067">ATP-binding</keyword>
<dbReference type="SUPFAM" id="SSF64586">
    <property type="entry name" value="C-terminal domain of ProRS"/>
    <property type="match status" value="1"/>
</dbReference>
<dbReference type="InterPro" id="IPR033721">
    <property type="entry name" value="ProRS_core_arch_euk"/>
</dbReference>
<dbReference type="PROSITE" id="PS50862">
    <property type="entry name" value="AA_TRNA_LIGASE_II"/>
    <property type="match status" value="1"/>
</dbReference>
<evidence type="ECO:0000256" key="7">
    <source>
        <dbReference type="ARBA" id="ARBA00047671"/>
    </source>
</evidence>
<dbReference type="GO" id="GO:0006433">
    <property type="term" value="P:prolyl-tRNA aminoacylation"/>
    <property type="evidence" value="ECO:0007669"/>
    <property type="project" value="UniProtKB-UniRule"/>
</dbReference>
<reference evidence="10 11" key="1">
    <citation type="submission" date="2020-01" db="EMBL/GenBank/DDBJ databases">
        <title>Complete genome sequence of Mycoplasma felis strain Myco-2.</title>
        <authorList>
            <person name="Kinoshita Y."/>
            <person name="Niwa H."/>
            <person name="Uchida-Fujii E."/>
            <person name="Nukada T."/>
        </authorList>
    </citation>
    <scope>NUCLEOTIDE SEQUENCE [LARGE SCALE GENOMIC DNA]</scope>
    <source>
        <strain evidence="10 11">Myco-2</strain>
    </source>
</reference>
<dbReference type="InterPro" id="IPR002314">
    <property type="entry name" value="aa-tRNA-synt_IIb"/>
</dbReference>
<dbReference type="Gene3D" id="3.30.110.30">
    <property type="entry name" value="C-terminal domain of ProRS"/>
    <property type="match status" value="1"/>
</dbReference>
<dbReference type="HAMAP" id="MF_01571">
    <property type="entry name" value="Pro_tRNA_synth_type3"/>
    <property type="match status" value="1"/>
</dbReference>
<name>A0A809S1I1_9BACT</name>
<gene>
    <name evidence="8 10" type="primary">proS</name>
    <name evidence="10" type="ORF">JPM2_6800</name>
</gene>
<dbReference type="PANTHER" id="PTHR43382">
    <property type="entry name" value="PROLYL-TRNA SYNTHETASE"/>
    <property type="match status" value="1"/>
</dbReference>
<evidence type="ECO:0000256" key="1">
    <source>
        <dbReference type="ARBA" id="ARBA00022490"/>
    </source>
</evidence>
<dbReference type="InterPro" id="IPR004154">
    <property type="entry name" value="Anticodon-bd"/>
</dbReference>
<evidence type="ECO:0000313" key="11">
    <source>
        <dbReference type="Proteomes" id="UP000464317"/>
    </source>
</evidence>
<dbReference type="EC" id="6.1.1.15" evidence="8"/>
<dbReference type="AlphaFoldDB" id="A0A809S1I1"/>
<keyword evidence="1 8" id="KW-0963">Cytoplasm</keyword>
<dbReference type="PRINTS" id="PR01046">
    <property type="entry name" value="TRNASYNTHPRO"/>
</dbReference>
<dbReference type="InterPro" id="IPR045864">
    <property type="entry name" value="aa-tRNA-synth_II/BPL/LPL"/>
</dbReference>
<dbReference type="Proteomes" id="UP000464317">
    <property type="component" value="Chromosome"/>
</dbReference>
<keyword evidence="2 8" id="KW-0436">Ligase</keyword>
<dbReference type="GO" id="GO:0005524">
    <property type="term" value="F:ATP binding"/>
    <property type="evidence" value="ECO:0007669"/>
    <property type="project" value="UniProtKB-UniRule"/>
</dbReference>
<dbReference type="InterPro" id="IPR006195">
    <property type="entry name" value="aa-tRNA-synth_II"/>
</dbReference>
<dbReference type="InterPro" id="IPR016061">
    <property type="entry name" value="Pro-tRNA_ligase_II_C"/>
</dbReference>
<comment type="function">
    <text evidence="8">Catalyzes the attachment of proline to tRNA(Pro) in a two-step reaction: proline is first activated by ATP to form Pro-AMP and then transferred to the acceptor end of tRNA(Pro).</text>
</comment>
<sequence>MQTMNKEIDKITPLEQDFAKWYTDVVKNGNLIAYGQSKGSIIFKPNSYGIWELIQKELNSVFSKKGIKNVYLPLLIPESLFKLETEHVEGFNPELATVTHVGEKELAEKFYIRPTSEVLFADLFKKSINSYNDLPLVYNQWANVVRWEKTTNPFLRSREFLWQEGHTCHSEPLEARRFTREMIKTYAKFLKEYLAIPTIIGKKTPKEKFAGACSTYTIEAMMKDGKALQSGTSHYLAQNFSKAFGITFKNNQNTEEYVYQTSWGVSTRLLGAIIMTHGDNRGIIIPPRIAPTQIDILEFFSKKSEKVQKIAKQLYVDLSRKYRVNLDSSDKNPGFKASNSEIQGVPVRIEIGPRDVENDIVTIVRRDTLEKIQTNINDVKKTIDFLMDDIHENLYNSAKQRLDNNTVFVTDYEEFKKEINNGKFVYSPFCCLDYAEERIKEETGASSRCIPIREFEKPDEKHKCIFENCDNKTNRYVIFAKAY</sequence>
<keyword evidence="5 8" id="KW-0648">Protein biosynthesis</keyword>
<dbReference type="Pfam" id="PF00587">
    <property type="entry name" value="tRNA-synt_2b"/>
    <property type="match status" value="1"/>
</dbReference>
<dbReference type="GO" id="GO:0005737">
    <property type="term" value="C:cytoplasm"/>
    <property type="evidence" value="ECO:0007669"/>
    <property type="project" value="UniProtKB-SubCell"/>
</dbReference>
<keyword evidence="6 8" id="KW-0030">Aminoacyl-tRNA synthetase</keyword>
<dbReference type="InterPro" id="IPR017449">
    <property type="entry name" value="Pro-tRNA_synth_II"/>
</dbReference>
<keyword evidence="11" id="KW-1185">Reference proteome</keyword>
<dbReference type="FunFam" id="3.30.930.10:FF:000037">
    <property type="entry name" value="Proline--tRNA ligase"/>
    <property type="match status" value="1"/>
</dbReference>
<dbReference type="Pfam" id="PF03129">
    <property type="entry name" value="HGTP_anticodon"/>
    <property type="match status" value="1"/>
</dbReference>
<dbReference type="SUPFAM" id="SSF55681">
    <property type="entry name" value="Class II aaRS and biotin synthetases"/>
    <property type="match status" value="1"/>
</dbReference>
<dbReference type="InterPro" id="IPR004499">
    <property type="entry name" value="Pro-tRNA-ligase_IIa_arc-type"/>
</dbReference>
<dbReference type="EMBL" id="AP022325">
    <property type="protein sequence ID" value="BBU47987.1"/>
    <property type="molecule type" value="Genomic_DNA"/>
</dbReference>
<dbReference type="KEGG" id="mfel:JPM2_6800"/>
<feature type="domain" description="Aminoacyl-transfer RNA synthetases class-II family profile" evidence="9">
    <location>
        <begin position="39"/>
        <end position="286"/>
    </location>
</feature>
<evidence type="ECO:0000256" key="6">
    <source>
        <dbReference type="ARBA" id="ARBA00023146"/>
    </source>
</evidence>
<dbReference type="InterPro" id="IPR002316">
    <property type="entry name" value="Pro-tRNA-ligase_IIa"/>
</dbReference>
<comment type="similarity">
    <text evidence="8">Belongs to the class-II aminoacyl-tRNA synthetase family. ProS type 3 subfamily.</text>
</comment>
<dbReference type="PANTHER" id="PTHR43382:SF2">
    <property type="entry name" value="BIFUNCTIONAL GLUTAMATE_PROLINE--TRNA LIGASE"/>
    <property type="match status" value="1"/>
</dbReference>
<dbReference type="InterPro" id="IPR036621">
    <property type="entry name" value="Anticodon-bd_dom_sf"/>
</dbReference>
<dbReference type="SMART" id="SM00946">
    <property type="entry name" value="ProRS-C_1"/>
    <property type="match status" value="1"/>
</dbReference>
<evidence type="ECO:0000256" key="4">
    <source>
        <dbReference type="ARBA" id="ARBA00022840"/>
    </source>
</evidence>
<dbReference type="NCBIfam" id="TIGR00408">
    <property type="entry name" value="proS_fam_I"/>
    <property type="match status" value="1"/>
</dbReference>
<dbReference type="CDD" id="cd00778">
    <property type="entry name" value="ProRS_core_arch_euk"/>
    <property type="match status" value="1"/>
</dbReference>
<evidence type="ECO:0000256" key="2">
    <source>
        <dbReference type="ARBA" id="ARBA00022598"/>
    </source>
</evidence>
<dbReference type="Pfam" id="PF09180">
    <property type="entry name" value="ProRS-C_1"/>
    <property type="match status" value="1"/>
</dbReference>
<evidence type="ECO:0000256" key="8">
    <source>
        <dbReference type="HAMAP-Rule" id="MF_01571"/>
    </source>
</evidence>
<dbReference type="Gene3D" id="3.40.50.800">
    <property type="entry name" value="Anticodon-binding domain"/>
    <property type="match status" value="1"/>
</dbReference>
<evidence type="ECO:0000259" key="9">
    <source>
        <dbReference type="PROSITE" id="PS50862"/>
    </source>
</evidence>
<proteinExistence type="inferred from homology"/>
<organism evidence="10 11">
    <name type="scientific">Mycoplasmopsis felis</name>
    <dbReference type="NCBI Taxonomy" id="33923"/>
    <lineage>
        <taxon>Bacteria</taxon>
        <taxon>Bacillati</taxon>
        <taxon>Mycoplasmatota</taxon>
        <taxon>Mycoplasmoidales</taxon>
        <taxon>Metamycoplasmataceae</taxon>
        <taxon>Mycoplasmopsis</taxon>
    </lineage>
</organism>
<dbReference type="GO" id="GO:0017101">
    <property type="term" value="C:aminoacyl-tRNA synthetase multienzyme complex"/>
    <property type="evidence" value="ECO:0007669"/>
    <property type="project" value="TreeGrafter"/>
</dbReference>
<comment type="domain">
    <text evidence="8">Consists of three domains: the N-terminal catalytic domain, the anticodon-binding domain and the C-terminal extension.</text>
</comment>
<dbReference type="SUPFAM" id="SSF52954">
    <property type="entry name" value="Class II aaRS ABD-related"/>
    <property type="match status" value="1"/>
</dbReference>